<dbReference type="EMBL" id="CP021434">
    <property type="protein sequence ID" value="ARU62755.1"/>
    <property type="molecule type" value="Genomic_DNA"/>
</dbReference>
<evidence type="ECO:0008006" key="3">
    <source>
        <dbReference type="Google" id="ProtNLM"/>
    </source>
</evidence>
<accession>A0A1Y0ITE9</accession>
<proteinExistence type="predicted"/>
<dbReference type="Gene3D" id="3.60.21.10">
    <property type="match status" value="1"/>
</dbReference>
<dbReference type="KEGG" id="tum:CBW65_18610"/>
<gene>
    <name evidence="1" type="ORF">CBW65_18610</name>
</gene>
<evidence type="ECO:0000313" key="2">
    <source>
        <dbReference type="Proteomes" id="UP000195437"/>
    </source>
</evidence>
<keyword evidence="2" id="KW-1185">Reference proteome</keyword>
<reference evidence="2" key="1">
    <citation type="submission" date="2017-05" db="EMBL/GenBank/DDBJ databases">
        <authorList>
            <person name="Sung H."/>
        </authorList>
    </citation>
    <scope>NUCLEOTIDE SEQUENCE [LARGE SCALE GENOMIC DNA]</scope>
    <source>
        <strain evidence="2">AR23208</strain>
    </source>
</reference>
<protein>
    <recommendedName>
        <fullName evidence="3">Calcineurin-like phosphoesterase domain-containing protein</fullName>
    </recommendedName>
</protein>
<evidence type="ECO:0000313" key="1">
    <source>
        <dbReference type="EMBL" id="ARU62755.1"/>
    </source>
</evidence>
<sequence>MPTFIGDIHGQYDKMITNLRADVLIDETGKWSGGTRRRLLLCMQEEPASTWMADCISSGRDSCIESDRV</sequence>
<dbReference type="InterPro" id="IPR029052">
    <property type="entry name" value="Metallo-depent_PP-like"/>
</dbReference>
<name>A0A1Y0ITE9_9BACL</name>
<dbReference type="AlphaFoldDB" id="A0A1Y0ITE9"/>
<organism evidence="1 2">
    <name type="scientific">Tumebacillus avium</name>
    <dbReference type="NCBI Taxonomy" id="1903704"/>
    <lineage>
        <taxon>Bacteria</taxon>
        <taxon>Bacillati</taxon>
        <taxon>Bacillota</taxon>
        <taxon>Bacilli</taxon>
        <taxon>Bacillales</taxon>
        <taxon>Alicyclobacillaceae</taxon>
        <taxon>Tumebacillus</taxon>
    </lineage>
</organism>
<dbReference type="Proteomes" id="UP000195437">
    <property type="component" value="Chromosome"/>
</dbReference>